<proteinExistence type="predicted"/>
<dbReference type="OrthoDB" id="432182at2759"/>
<protein>
    <submittedName>
        <fullName evidence="5">Mask protein</fullName>
    </submittedName>
</protein>
<feature type="repeat" description="ANK" evidence="3">
    <location>
        <begin position="249"/>
        <end position="281"/>
    </location>
</feature>
<dbReference type="EMBL" id="CAJNDS010000769">
    <property type="protein sequence ID" value="CAE7232829.1"/>
    <property type="molecule type" value="Genomic_DNA"/>
</dbReference>
<comment type="caution">
    <text evidence="5">The sequence shown here is derived from an EMBL/GenBank/DDBJ whole genome shotgun (WGS) entry which is preliminary data.</text>
</comment>
<dbReference type="Gene3D" id="1.25.40.20">
    <property type="entry name" value="Ankyrin repeat-containing domain"/>
    <property type="match status" value="3"/>
</dbReference>
<keyword evidence="6" id="KW-1185">Reference proteome</keyword>
<keyword evidence="1" id="KW-0677">Repeat</keyword>
<dbReference type="Proteomes" id="UP000604046">
    <property type="component" value="Unassembled WGS sequence"/>
</dbReference>
<dbReference type="InterPro" id="IPR029071">
    <property type="entry name" value="Ubiquitin-like_domsf"/>
</dbReference>
<keyword evidence="2 3" id="KW-0040">ANK repeat</keyword>
<dbReference type="InterPro" id="IPR036770">
    <property type="entry name" value="Ankyrin_rpt-contain_sf"/>
</dbReference>
<reference evidence="5" key="1">
    <citation type="submission" date="2021-02" db="EMBL/GenBank/DDBJ databases">
        <authorList>
            <person name="Dougan E. K."/>
            <person name="Rhodes N."/>
            <person name="Thang M."/>
            <person name="Chan C."/>
        </authorList>
    </citation>
    <scope>NUCLEOTIDE SEQUENCE</scope>
</reference>
<dbReference type="SUPFAM" id="SSF54236">
    <property type="entry name" value="Ubiquitin-like"/>
    <property type="match status" value="1"/>
</dbReference>
<accession>A0A812KZH3</accession>
<evidence type="ECO:0000313" key="6">
    <source>
        <dbReference type="Proteomes" id="UP000604046"/>
    </source>
</evidence>
<feature type="domain" description="Ubiquitin-like" evidence="4">
    <location>
        <begin position="8"/>
        <end position="61"/>
    </location>
</feature>
<evidence type="ECO:0000256" key="1">
    <source>
        <dbReference type="ARBA" id="ARBA00022737"/>
    </source>
</evidence>
<dbReference type="InterPro" id="IPR002110">
    <property type="entry name" value="Ankyrin_rpt"/>
</dbReference>
<dbReference type="PROSITE" id="PS50053">
    <property type="entry name" value="UBIQUITIN_2"/>
    <property type="match status" value="1"/>
</dbReference>
<dbReference type="InterPro" id="IPR000626">
    <property type="entry name" value="Ubiquitin-like_dom"/>
</dbReference>
<dbReference type="SUPFAM" id="SSF48403">
    <property type="entry name" value="Ankyrin repeat"/>
    <property type="match status" value="1"/>
</dbReference>
<organism evidence="5 6">
    <name type="scientific">Symbiodinium natans</name>
    <dbReference type="NCBI Taxonomy" id="878477"/>
    <lineage>
        <taxon>Eukaryota</taxon>
        <taxon>Sar</taxon>
        <taxon>Alveolata</taxon>
        <taxon>Dinophyceae</taxon>
        <taxon>Suessiales</taxon>
        <taxon>Symbiodiniaceae</taxon>
        <taxon>Symbiodinium</taxon>
    </lineage>
</organism>
<dbReference type="PROSITE" id="PS50297">
    <property type="entry name" value="ANK_REP_REGION"/>
    <property type="match status" value="4"/>
</dbReference>
<evidence type="ECO:0000313" key="5">
    <source>
        <dbReference type="EMBL" id="CAE7232829.1"/>
    </source>
</evidence>
<dbReference type="Pfam" id="PF12796">
    <property type="entry name" value="Ank_2"/>
    <property type="match status" value="2"/>
</dbReference>
<evidence type="ECO:0000256" key="2">
    <source>
        <dbReference type="ARBA" id="ARBA00023043"/>
    </source>
</evidence>
<evidence type="ECO:0000256" key="3">
    <source>
        <dbReference type="PROSITE-ProRule" id="PRU00023"/>
    </source>
</evidence>
<dbReference type="SMART" id="SM00248">
    <property type="entry name" value="ANK"/>
    <property type="match status" value="6"/>
</dbReference>
<evidence type="ECO:0000259" key="4">
    <source>
        <dbReference type="PROSITE" id="PS50053"/>
    </source>
</evidence>
<feature type="repeat" description="ANK" evidence="3">
    <location>
        <begin position="183"/>
        <end position="215"/>
    </location>
</feature>
<sequence length="310" mass="33246">MDCFDNMLRIFAAVSGQEVMAIPVEGLGNVRALKVQLQGLCGVPRFRQCLIHNGKVLEDSMLFEAPFRVELVLLPFSPASSKQVAQLVDAATHDRVSQVEEILQRPQDPNLLADAHVEGWRTSAQAPLHAAAMYGRVEVARLLLEARADVDQPDEGNQTPLLLACSRSGEVPVVRLLLQARADTSSALLVATREGSTEAVCSILQAGADVNQVDALGVSPLWAASAKNYVQIADCLLDAKANKDQTDHDGATPLWAASCMGHVEAVRLLLAAGAKHDRVNHRGESPLSVATREGETEVVVLLLTAGDQED</sequence>
<dbReference type="PANTHER" id="PTHR24171">
    <property type="entry name" value="ANKYRIN REPEAT DOMAIN-CONTAINING PROTEIN 39-RELATED"/>
    <property type="match status" value="1"/>
</dbReference>
<dbReference type="Gene3D" id="3.10.20.90">
    <property type="entry name" value="Phosphatidylinositol 3-kinase Catalytic Subunit, Chain A, domain 1"/>
    <property type="match status" value="1"/>
</dbReference>
<dbReference type="PROSITE" id="PS50088">
    <property type="entry name" value="ANK_REPEAT"/>
    <property type="match status" value="4"/>
</dbReference>
<feature type="repeat" description="ANK" evidence="3">
    <location>
        <begin position="282"/>
        <end position="310"/>
    </location>
</feature>
<gene>
    <name evidence="5" type="primary">mask</name>
    <name evidence="5" type="ORF">SNAT2548_LOCUS9671</name>
</gene>
<name>A0A812KZH3_9DINO</name>
<dbReference type="AlphaFoldDB" id="A0A812KZH3"/>
<feature type="repeat" description="ANK" evidence="3">
    <location>
        <begin position="123"/>
        <end position="155"/>
    </location>
</feature>
<dbReference type="CDD" id="cd17039">
    <property type="entry name" value="Ubl_ubiquitin_like"/>
    <property type="match status" value="1"/>
</dbReference>